<keyword evidence="5 9" id="KW-1133">Transmembrane helix</keyword>
<dbReference type="Gene3D" id="1.10.3430.10">
    <property type="entry name" value="Ammonium transporter AmtB like domains"/>
    <property type="match status" value="1"/>
</dbReference>
<feature type="transmembrane region" description="Helical" evidence="9">
    <location>
        <begin position="451"/>
        <end position="471"/>
    </location>
</feature>
<comment type="similarity">
    <text evidence="2">Belongs to the ammonia transporter channel (TC 1.A.11.2) family.</text>
</comment>
<evidence type="ECO:0000259" key="11">
    <source>
        <dbReference type="PROSITE" id="PS51144"/>
    </source>
</evidence>
<dbReference type="SUPFAM" id="SSF111352">
    <property type="entry name" value="Ammonium transporter"/>
    <property type="match status" value="1"/>
</dbReference>
<comment type="caution">
    <text evidence="12">The sequence shown here is derived from an EMBL/GenBank/DDBJ whole genome shotgun (WGS) entry which is preliminary data.</text>
</comment>
<keyword evidence="10" id="KW-0732">Signal</keyword>
<feature type="transmembrane region" description="Helical" evidence="9">
    <location>
        <begin position="560"/>
        <end position="579"/>
    </location>
</feature>
<feature type="transmembrane region" description="Helical" evidence="9">
    <location>
        <begin position="340"/>
        <end position="361"/>
    </location>
</feature>
<dbReference type="NCBIfam" id="TIGR00836">
    <property type="entry name" value="amt"/>
    <property type="match status" value="1"/>
</dbReference>
<feature type="signal peptide" evidence="10">
    <location>
        <begin position="1"/>
        <end position="18"/>
    </location>
</feature>
<dbReference type="InterPro" id="IPR036398">
    <property type="entry name" value="CA_dom_sf"/>
</dbReference>
<dbReference type="STRING" id="6832.A0A553P486"/>
<dbReference type="GO" id="GO:0097272">
    <property type="term" value="P:ammonium homeostasis"/>
    <property type="evidence" value="ECO:0007669"/>
    <property type="project" value="TreeGrafter"/>
</dbReference>
<keyword evidence="7" id="KW-0924">Ammonia transport</keyword>
<dbReference type="PROSITE" id="PS00162">
    <property type="entry name" value="ALPHA_CA_1"/>
    <property type="match status" value="1"/>
</dbReference>
<dbReference type="InterPro" id="IPR018047">
    <property type="entry name" value="Ammonium_transpt_CS"/>
</dbReference>
<dbReference type="InterPro" id="IPR029020">
    <property type="entry name" value="Ammonium/urea_transptr"/>
</dbReference>
<keyword evidence="3" id="KW-0813">Transport</keyword>
<evidence type="ECO:0000256" key="5">
    <source>
        <dbReference type="ARBA" id="ARBA00022989"/>
    </source>
</evidence>
<feature type="transmembrane region" description="Helical" evidence="9">
    <location>
        <begin position="492"/>
        <end position="513"/>
    </location>
</feature>
<dbReference type="GO" id="GO:0005886">
    <property type="term" value="C:plasma membrane"/>
    <property type="evidence" value="ECO:0007669"/>
    <property type="project" value="TreeGrafter"/>
</dbReference>
<dbReference type="FunFam" id="1.10.3430.10:FF:000010">
    <property type="entry name" value="Ammonium transporter"/>
    <property type="match status" value="1"/>
</dbReference>
<feature type="region of interest" description="Disordered" evidence="8">
    <location>
        <begin position="723"/>
        <end position="747"/>
    </location>
</feature>
<evidence type="ECO:0000313" key="12">
    <source>
        <dbReference type="EMBL" id="TRY72462.1"/>
    </source>
</evidence>
<evidence type="ECO:0000256" key="9">
    <source>
        <dbReference type="SAM" id="Phobius"/>
    </source>
</evidence>
<evidence type="ECO:0000256" key="3">
    <source>
        <dbReference type="ARBA" id="ARBA00022448"/>
    </source>
</evidence>
<evidence type="ECO:0000256" key="7">
    <source>
        <dbReference type="ARBA" id="ARBA00023177"/>
    </source>
</evidence>
<dbReference type="PANTHER" id="PTHR11730">
    <property type="entry name" value="AMMONIUM TRANSPORTER"/>
    <property type="match status" value="1"/>
</dbReference>
<feature type="compositionally biased region" description="Polar residues" evidence="8">
    <location>
        <begin position="782"/>
        <end position="802"/>
    </location>
</feature>
<evidence type="ECO:0000313" key="13">
    <source>
        <dbReference type="Proteomes" id="UP000318571"/>
    </source>
</evidence>
<proteinExistence type="inferred from homology"/>
<keyword evidence="13" id="KW-1185">Reference proteome</keyword>
<feature type="transmembrane region" description="Helical" evidence="9">
    <location>
        <begin position="304"/>
        <end position="328"/>
    </location>
</feature>
<feature type="chain" id="PRO_5022110316" description="Alpha-carbonic anhydrase domain-containing protein" evidence="10">
    <location>
        <begin position="19"/>
        <end position="817"/>
    </location>
</feature>
<dbReference type="PANTHER" id="PTHR11730:SF6">
    <property type="entry name" value="AMMONIUM TRANSPORTER"/>
    <property type="match status" value="1"/>
</dbReference>
<dbReference type="GO" id="GO:0004089">
    <property type="term" value="F:carbonate dehydratase activity"/>
    <property type="evidence" value="ECO:0007669"/>
    <property type="project" value="InterPro"/>
</dbReference>
<dbReference type="Pfam" id="PF00194">
    <property type="entry name" value="Carb_anhydrase"/>
    <property type="match status" value="1"/>
</dbReference>
<dbReference type="GO" id="GO:0008270">
    <property type="term" value="F:zinc ion binding"/>
    <property type="evidence" value="ECO:0007669"/>
    <property type="project" value="InterPro"/>
</dbReference>
<dbReference type="InterPro" id="IPR024041">
    <property type="entry name" value="NH4_transpt_AmtB-like_dom"/>
</dbReference>
<dbReference type="Proteomes" id="UP000318571">
    <property type="component" value="Chromosome 7"/>
</dbReference>
<name>A0A553P486_TIGCA</name>
<gene>
    <name evidence="12" type="ORF">TCAL_10543</name>
</gene>
<sequence>MASRTLILVLAWTTSVLGAEWSYKGKHGPGHWGGVCNTGKSQSPIDFAEPEFVELEPFAFTHYEREPLAVTLSNNGHSAKIEYSLNEAREPIISGGGLPGIKFGFAQAHFHWGGGSERGSEHTIMGRSYPLELHLVHYNKKYESLMDALPHWDGLAVLGVMFRVSDQPNPDIEDILEAASIIKTPGTSKSVPKISPLDIYLPNNTVDFFRYNGSLTTPPCSESVTWTVFTEPLNISEQQLDQFRYLKDAEGFSMKDNFRPVQPINERRLLTTKVNYRGQDVAPKVLERARYDVYHEEPEEVDHFFLLIMSIIIFFMQCGFAFMEAGAVRSKNTVNILIKNWLDMCIGALVYWAVGFALTFGESRPGLARFMGTSYFFFFDMPAYKLSKWFFQFVFAATAATLVSGSLAERCNFYAYIVYSIMITGFIYPMIAHWTWHREGWLRIHGYHDFAGSGVVHLTGAVCALVGCILMGPRIGRFDKDGKPVPMPGHSVPLAALGGLILVFGFFACNGTKQGSISHPGDGVAIATSIVNTALGTSAAGLCTLIFCKTGIVPGTGHTYSFLLTMNGSLTGTVALCAGCNVYQSWAAVVVGASCGPLFLYSRYFLLSMTIDDPLDAIPVHGIGGLWGVIAVHIFKADGLIMTGSSEAAIGLGWNLIGLATIIVWTGVMCFVMFYILKKNQMLRVETEHEFKGMDLLKHGESAYPADAWVEAQYMKDGGVETSVPNGNDDAVEPVTKDNSRDGLPPNMKFSRAASYNNPHEMFPSASKLFSGMNSVAGNVTIQKNSPKNPRSISVSGANPLSTLGEEGTAEEKASLK</sequence>
<dbReference type="InterPro" id="IPR018338">
    <property type="entry name" value="Carbonic_anhydrase_a-class_CS"/>
</dbReference>
<evidence type="ECO:0000256" key="2">
    <source>
        <dbReference type="ARBA" id="ARBA00005887"/>
    </source>
</evidence>
<feature type="transmembrane region" description="Helical" evidence="9">
    <location>
        <begin position="585"/>
        <end position="606"/>
    </location>
</feature>
<reference evidence="12 13" key="1">
    <citation type="journal article" date="2018" name="Nat. Ecol. Evol.">
        <title>Genomic signatures of mitonuclear coevolution across populations of Tigriopus californicus.</title>
        <authorList>
            <person name="Barreto F.S."/>
            <person name="Watson E.T."/>
            <person name="Lima T.G."/>
            <person name="Willett C.S."/>
            <person name="Edmands S."/>
            <person name="Li W."/>
            <person name="Burton R.S."/>
        </authorList>
    </citation>
    <scope>NUCLEOTIDE SEQUENCE [LARGE SCALE GENOMIC DNA]</scope>
    <source>
        <strain evidence="12 13">San Diego</strain>
    </source>
</reference>
<feature type="transmembrane region" description="Helical" evidence="9">
    <location>
        <begin position="656"/>
        <end position="677"/>
    </location>
</feature>
<dbReference type="Pfam" id="PF00909">
    <property type="entry name" value="Ammonium_transp"/>
    <property type="match status" value="1"/>
</dbReference>
<dbReference type="InterPro" id="IPR001905">
    <property type="entry name" value="Ammonium_transpt"/>
</dbReference>
<feature type="transmembrane region" description="Helical" evidence="9">
    <location>
        <begin position="413"/>
        <end position="431"/>
    </location>
</feature>
<evidence type="ECO:0000256" key="4">
    <source>
        <dbReference type="ARBA" id="ARBA00022692"/>
    </source>
</evidence>
<organism evidence="12 13">
    <name type="scientific">Tigriopus californicus</name>
    <name type="common">Marine copepod</name>
    <dbReference type="NCBI Taxonomy" id="6832"/>
    <lineage>
        <taxon>Eukaryota</taxon>
        <taxon>Metazoa</taxon>
        <taxon>Ecdysozoa</taxon>
        <taxon>Arthropoda</taxon>
        <taxon>Crustacea</taxon>
        <taxon>Multicrustacea</taxon>
        <taxon>Hexanauplia</taxon>
        <taxon>Copepoda</taxon>
        <taxon>Harpacticoida</taxon>
        <taxon>Harpacticidae</taxon>
        <taxon>Tigriopus</taxon>
    </lineage>
</organism>
<feature type="region of interest" description="Disordered" evidence="8">
    <location>
        <begin position="782"/>
        <end position="817"/>
    </location>
</feature>
<keyword evidence="4 9" id="KW-0812">Transmembrane</keyword>
<dbReference type="InterPro" id="IPR001148">
    <property type="entry name" value="CA_dom"/>
</dbReference>
<dbReference type="AlphaFoldDB" id="A0A553P486"/>
<feature type="transmembrane region" description="Helical" evidence="9">
    <location>
        <begin position="618"/>
        <end position="636"/>
    </location>
</feature>
<accession>A0A553P486</accession>
<comment type="subcellular location">
    <subcellularLocation>
        <location evidence="1">Membrane</location>
        <topology evidence="1">Multi-pass membrane protein</topology>
    </subcellularLocation>
</comment>
<protein>
    <recommendedName>
        <fullName evidence="11">Alpha-carbonic anhydrase domain-containing protein</fullName>
    </recommendedName>
</protein>
<feature type="transmembrane region" description="Helical" evidence="9">
    <location>
        <begin position="389"/>
        <end position="408"/>
    </location>
</feature>
<dbReference type="SUPFAM" id="SSF51069">
    <property type="entry name" value="Carbonic anhydrase"/>
    <property type="match status" value="1"/>
</dbReference>
<keyword evidence="6 9" id="KW-0472">Membrane</keyword>
<dbReference type="SMART" id="SM01057">
    <property type="entry name" value="Carb_anhydrase"/>
    <property type="match status" value="1"/>
</dbReference>
<dbReference type="PROSITE" id="PS51144">
    <property type="entry name" value="ALPHA_CA_2"/>
    <property type="match status" value="1"/>
</dbReference>
<dbReference type="CDD" id="cd00326">
    <property type="entry name" value="alpha_CA"/>
    <property type="match status" value="1"/>
</dbReference>
<evidence type="ECO:0000256" key="6">
    <source>
        <dbReference type="ARBA" id="ARBA00023136"/>
    </source>
</evidence>
<evidence type="ECO:0000256" key="1">
    <source>
        <dbReference type="ARBA" id="ARBA00004141"/>
    </source>
</evidence>
<dbReference type="PROSITE" id="PS01219">
    <property type="entry name" value="AMMONIUM_TRANSP"/>
    <property type="match status" value="1"/>
</dbReference>
<dbReference type="EMBL" id="VCGU01000008">
    <property type="protein sequence ID" value="TRY72462.1"/>
    <property type="molecule type" value="Genomic_DNA"/>
</dbReference>
<dbReference type="Gene3D" id="3.10.200.10">
    <property type="entry name" value="Alpha carbonic anhydrase"/>
    <property type="match status" value="1"/>
</dbReference>
<evidence type="ECO:0000256" key="8">
    <source>
        <dbReference type="SAM" id="MobiDB-lite"/>
    </source>
</evidence>
<evidence type="ECO:0000256" key="10">
    <source>
        <dbReference type="SAM" id="SignalP"/>
    </source>
</evidence>
<feature type="domain" description="Alpha-carbonic anhydrase" evidence="11">
    <location>
        <begin position="19"/>
        <end position="273"/>
    </location>
</feature>
<feature type="transmembrane region" description="Helical" evidence="9">
    <location>
        <begin position="525"/>
        <end position="548"/>
    </location>
</feature>
<dbReference type="GO" id="GO:0008519">
    <property type="term" value="F:ammonium channel activity"/>
    <property type="evidence" value="ECO:0007669"/>
    <property type="project" value="InterPro"/>
</dbReference>